<evidence type="ECO:0000313" key="3">
    <source>
        <dbReference type="Proteomes" id="UP000837857"/>
    </source>
</evidence>
<name>A0ABN8HW30_9NEOP</name>
<feature type="non-terminal residue" evidence="2">
    <location>
        <position position="94"/>
    </location>
</feature>
<sequence>MGGGYGSHTGQIFVCREPTLLVMYPLMELATRDGEAAAAPPRSAPCSRPSSAPPSSSTVEPPGASAPRLAKQTFEIRMLLLLSFFSLFPAGLYS</sequence>
<proteinExistence type="predicted"/>
<reference evidence="2" key="1">
    <citation type="submission" date="2022-03" db="EMBL/GenBank/DDBJ databases">
        <authorList>
            <person name="Martin H S."/>
        </authorList>
    </citation>
    <scope>NUCLEOTIDE SEQUENCE</scope>
</reference>
<keyword evidence="3" id="KW-1185">Reference proteome</keyword>
<dbReference type="EMBL" id="OW152824">
    <property type="protein sequence ID" value="CAH2040069.1"/>
    <property type="molecule type" value="Genomic_DNA"/>
</dbReference>
<dbReference type="Proteomes" id="UP000837857">
    <property type="component" value="Chromosome 12"/>
</dbReference>
<accession>A0ABN8HW30</accession>
<protein>
    <submittedName>
        <fullName evidence="2">Uncharacterized protein</fullName>
    </submittedName>
</protein>
<organism evidence="2 3">
    <name type="scientific">Iphiclides podalirius</name>
    <name type="common">scarce swallowtail</name>
    <dbReference type="NCBI Taxonomy" id="110791"/>
    <lineage>
        <taxon>Eukaryota</taxon>
        <taxon>Metazoa</taxon>
        <taxon>Ecdysozoa</taxon>
        <taxon>Arthropoda</taxon>
        <taxon>Hexapoda</taxon>
        <taxon>Insecta</taxon>
        <taxon>Pterygota</taxon>
        <taxon>Neoptera</taxon>
        <taxon>Endopterygota</taxon>
        <taxon>Lepidoptera</taxon>
        <taxon>Glossata</taxon>
        <taxon>Ditrysia</taxon>
        <taxon>Papilionoidea</taxon>
        <taxon>Papilionidae</taxon>
        <taxon>Papilioninae</taxon>
        <taxon>Iphiclides</taxon>
    </lineage>
</organism>
<evidence type="ECO:0000313" key="2">
    <source>
        <dbReference type="EMBL" id="CAH2040069.1"/>
    </source>
</evidence>
<feature type="compositionally biased region" description="Low complexity" evidence="1">
    <location>
        <begin position="36"/>
        <end position="57"/>
    </location>
</feature>
<evidence type="ECO:0000256" key="1">
    <source>
        <dbReference type="SAM" id="MobiDB-lite"/>
    </source>
</evidence>
<feature type="region of interest" description="Disordered" evidence="1">
    <location>
        <begin position="34"/>
        <end position="66"/>
    </location>
</feature>
<gene>
    <name evidence="2" type="ORF">IPOD504_LOCUS2252</name>
</gene>